<comment type="caution">
    <text evidence="1">The sequence shown here is derived from an EMBL/GenBank/DDBJ whole genome shotgun (WGS) entry which is preliminary data.</text>
</comment>
<dbReference type="Pfam" id="PF20012">
    <property type="entry name" value="GAP1-N1"/>
    <property type="match status" value="1"/>
</dbReference>
<reference evidence="1 2" key="1">
    <citation type="submission" date="2018-11" db="EMBL/GenBank/DDBJ databases">
        <title>Rufibacter latericius sp. nov., isolated from water in Baiyang Lake.</title>
        <authorList>
            <person name="Yang Y."/>
        </authorList>
    </citation>
    <scope>NUCLEOTIDE SEQUENCE [LARGE SCALE GENOMIC DNA]</scope>
    <source>
        <strain evidence="1 2">R-22-1c-1</strain>
    </source>
</reference>
<evidence type="ECO:0000313" key="1">
    <source>
        <dbReference type="EMBL" id="RNI23369.1"/>
    </source>
</evidence>
<dbReference type="AlphaFoldDB" id="A0A3M9MCT5"/>
<keyword evidence="2" id="KW-1185">Reference proteome</keyword>
<accession>A0A3M9MCT5</accession>
<protein>
    <submittedName>
        <fullName evidence="1">Uncharacterized protein</fullName>
    </submittedName>
</protein>
<proteinExistence type="predicted"/>
<gene>
    <name evidence="1" type="ORF">EFB08_17630</name>
</gene>
<name>A0A3M9MCT5_9BACT</name>
<dbReference type="Proteomes" id="UP000272117">
    <property type="component" value="Unassembled WGS sequence"/>
</dbReference>
<dbReference type="EMBL" id="RJJD01000015">
    <property type="protein sequence ID" value="RNI23369.1"/>
    <property type="molecule type" value="Genomic_DNA"/>
</dbReference>
<organism evidence="1 2">
    <name type="scientific">Rufibacter latericius</name>
    <dbReference type="NCBI Taxonomy" id="2487040"/>
    <lineage>
        <taxon>Bacteria</taxon>
        <taxon>Pseudomonadati</taxon>
        <taxon>Bacteroidota</taxon>
        <taxon>Cytophagia</taxon>
        <taxon>Cytophagales</taxon>
        <taxon>Hymenobacteraceae</taxon>
        <taxon>Rufibacter</taxon>
    </lineage>
</organism>
<evidence type="ECO:0000313" key="2">
    <source>
        <dbReference type="Proteomes" id="UP000272117"/>
    </source>
</evidence>
<sequence>MRDAAVAKSIAFKTDMQDQTGGILWSPTVRGFMHSDFYLVMRTFPDRSPNVRPGRAFSHVLILKKSDIDFIEDIGVLINLLPNTINKDVKLEPLHLDLNVNAALEPDNIDFLGRFNKVVHGYFNDDKFNNTIVWVGEDGFELCLIKLWKILHKGDRSRLNFGINFNVDSIPIDHVNLINVPESIENKFFNKGFCVVRKNEEFVLAGLSEQVLAGEAIAKQRIENFKKAVGLKHISKEDLSRISIIIKTFENINTVKDIKKVNTLSHVVAEYSPNSANSLQIKSVILERICLLLLDASVQELPVIRNFKIDSFEGSREKILMSLDVWLSNNLFSISQSQKNNYSILFQYLESKYSKNWWAIWIKGKVIEFLNKNDGKVALVLLNWINFEPSLLNELKDFIPKEREVESNLLENISSNLSASSLNVLRLFALEFSFYKLYAKILSFQMSNEEVVEELLKLDVGQESNQALDVVVAGMKPLQLVLLALKIGDKRLILLAGSICISHPSFLATIDFSNQYWQEIWLVSLQKGLSIKESFRQPKKKVYELFDAVVSGVFVIEELLVFIGNSDFGNLLDYSNRSKLLNVLPSGIVEKYLSRTSSALLNTLSVNSSFSVPNDIKLAKYIEYHALDVFLYHNSQKIKVVLPIFWTFQNIREKVISDYIFFYSGHLSIIDAKQIGRLVYERGYSTAAEIISNKSNKRSNWRFALQECQSLISFINRSLHAFSGTLKNIEVSKNDWWDSAEDIVVELYSSIQSVITLWRKSGGNEADLFTTGTTSDAWSFLFKKLKTGPYKNVSMGDLLEAIRKDYGTNQKFRLVYELRKKFI</sequence>